<proteinExistence type="predicted"/>
<dbReference type="EMBL" id="CASHSV030000002">
    <property type="protein sequence ID" value="CAJ2634012.1"/>
    <property type="molecule type" value="Genomic_DNA"/>
</dbReference>
<protein>
    <submittedName>
        <fullName evidence="1">Uncharacterized protein</fullName>
    </submittedName>
</protein>
<accession>A0ACB0IP83</accession>
<reference evidence="1" key="1">
    <citation type="submission" date="2023-10" db="EMBL/GenBank/DDBJ databases">
        <authorList>
            <person name="Rodriguez Cubillos JULIANA M."/>
            <person name="De Vega J."/>
        </authorList>
    </citation>
    <scope>NUCLEOTIDE SEQUENCE</scope>
</reference>
<sequence length="321" mass="36126">MDNLPPQSLSMTNSVSFVAPLHVSSQSSSAIDWTAYMERLVIELSKPDLRENAIRVLSKRKELFHELAPLLWNSVGTIAVLLQEIISIYPNLSPPTLSPTQSTRVCNVLALLQCVASHPNTRMSLIIACVPQYVYPFLETTNILPQFDYLRVASLGVIGALVKANSKEVILFLLSTEIIPLCLRSMEIGKELSKNVATFILQKILLDDDGLAYVCATTDRFFAVRRILDMVLESHERQPSTQLLKLIIPCYSRLSQNRRAGIALTSSLPVVFANPAFINSLREDPATWRWMEQLYENIRKNHVQSARTEVQMDDIVDKLCV</sequence>
<evidence type="ECO:0000313" key="2">
    <source>
        <dbReference type="Proteomes" id="UP001177021"/>
    </source>
</evidence>
<dbReference type="Proteomes" id="UP001177021">
    <property type="component" value="Unassembled WGS sequence"/>
</dbReference>
<keyword evidence="2" id="KW-1185">Reference proteome</keyword>
<comment type="caution">
    <text evidence="1">The sequence shown here is derived from an EMBL/GenBank/DDBJ whole genome shotgun (WGS) entry which is preliminary data.</text>
</comment>
<name>A0ACB0IP83_TRIPR</name>
<organism evidence="1 2">
    <name type="scientific">Trifolium pratense</name>
    <name type="common">Red clover</name>
    <dbReference type="NCBI Taxonomy" id="57577"/>
    <lineage>
        <taxon>Eukaryota</taxon>
        <taxon>Viridiplantae</taxon>
        <taxon>Streptophyta</taxon>
        <taxon>Embryophyta</taxon>
        <taxon>Tracheophyta</taxon>
        <taxon>Spermatophyta</taxon>
        <taxon>Magnoliopsida</taxon>
        <taxon>eudicotyledons</taxon>
        <taxon>Gunneridae</taxon>
        <taxon>Pentapetalae</taxon>
        <taxon>rosids</taxon>
        <taxon>fabids</taxon>
        <taxon>Fabales</taxon>
        <taxon>Fabaceae</taxon>
        <taxon>Papilionoideae</taxon>
        <taxon>50 kb inversion clade</taxon>
        <taxon>NPAAA clade</taxon>
        <taxon>Hologalegina</taxon>
        <taxon>IRL clade</taxon>
        <taxon>Trifolieae</taxon>
        <taxon>Trifolium</taxon>
    </lineage>
</organism>
<evidence type="ECO:0000313" key="1">
    <source>
        <dbReference type="EMBL" id="CAJ2634012.1"/>
    </source>
</evidence>
<gene>
    <name evidence="1" type="ORF">MILVUS5_LOCUS5012</name>
</gene>